<gene>
    <name evidence="2" type="ORF">AWI28_17530</name>
</gene>
<keyword evidence="3" id="KW-1185">Reference proteome</keyword>
<feature type="transmembrane region" description="Helical" evidence="1">
    <location>
        <begin position="149"/>
        <end position="167"/>
    </location>
</feature>
<dbReference type="InterPro" id="IPR036259">
    <property type="entry name" value="MFS_trans_sf"/>
</dbReference>
<feature type="transmembrane region" description="Helical" evidence="1">
    <location>
        <begin position="290"/>
        <end position="310"/>
    </location>
</feature>
<keyword evidence="1" id="KW-0812">Transmembrane</keyword>
<feature type="transmembrane region" description="Helical" evidence="1">
    <location>
        <begin position="20"/>
        <end position="46"/>
    </location>
</feature>
<evidence type="ECO:0000313" key="3">
    <source>
        <dbReference type="Proteomes" id="UP000064715"/>
    </source>
</evidence>
<dbReference type="SUPFAM" id="SSF103473">
    <property type="entry name" value="MFS general substrate transporter"/>
    <property type="match status" value="1"/>
</dbReference>
<reference evidence="3" key="1">
    <citation type="submission" date="2016-01" db="EMBL/GenBank/DDBJ databases">
        <title>WGS of SAMN04407783.</title>
        <authorList>
            <person name="Adams M."/>
            <person name="Sutton G."/>
            <person name="Nelson K."/>
            <person name="Thaden J."/>
            <person name="Fowler V."/>
            <person name="Mccorrison J."/>
            <person name="Sanka R."/>
            <person name="Brinkac L."/>
            <person name="Nierman W."/>
        </authorList>
    </citation>
    <scope>NUCLEOTIDE SEQUENCE [LARGE SCALE GENOMIC DNA]</scope>
    <source>
        <strain evidence="3">GN04363</strain>
    </source>
</reference>
<comment type="caution">
    <text evidence="2">The sequence shown here is derived from an EMBL/GenBank/DDBJ whole genome shotgun (WGS) entry which is preliminary data.</text>
</comment>
<feature type="transmembrane region" description="Helical" evidence="1">
    <location>
        <begin position="107"/>
        <end position="128"/>
    </location>
</feature>
<accession>A0A0X4ENL3</accession>
<sequence>MNSLLYALIEALRCHRWLRLLACAFIFSSLGNGLTQVVVFGLLLAWSASPALLTLAFLFATVPGFIGSAIGEKLCSRYSPLSLLILTEGLGLLALLFPLLGAGYHSIASLLAVQSTEALLSGMSWPALTMLFKRGLSEAELPAATCLENVIFASQVLLGTGLGVMLFKQTSVFTLLAIDAASFLGSLLLLWLAGRRFSAPLLPLPGEEAAPAPLRWRTLTVRQKRSLLILPALAAVGSPAMALLPALAQQLHPQDAAGLALPLLFARSMGQLCGPMLLKKESLTRFAGHTPRIIVCLGIFLAAYGMLPLLSGWMACALGMVFIAHLASNVLFAAGTFGVLSSFHITQTASASGKAWRWQTLSASLFTGITAMVAVGLGSVLALYTVSSAALLLVALIMRGYRE</sequence>
<feature type="transmembrane region" description="Helical" evidence="1">
    <location>
        <begin position="322"/>
        <end position="343"/>
    </location>
</feature>
<dbReference type="RefSeq" id="WP_059311528.1">
    <property type="nucleotide sequence ID" value="NZ_LRCR01000020.1"/>
</dbReference>
<keyword evidence="1" id="KW-1133">Transmembrane helix</keyword>
<dbReference type="AlphaFoldDB" id="A0A0X4ENL3"/>
<keyword evidence="1" id="KW-0472">Membrane</keyword>
<evidence type="ECO:0000256" key="1">
    <source>
        <dbReference type="SAM" id="Phobius"/>
    </source>
</evidence>
<organism evidence="2 3">
    <name type="scientific">Enterobacter genomosp. O</name>
    <dbReference type="NCBI Taxonomy" id="2364150"/>
    <lineage>
        <taxon>Bacteria</taxon>
        <taxon>Pseudomonadati</taxon>
        <taxon>Pseudomonadota</taxon>
        <taxon>Gammaproteobacteria</taxon>
        <taxon>Enterobacterales</taxon>
        <taxon>Enterobacteriaceae</taxon>
        <taxon>Enterobacter</taxon>
        <taxon>Enterobacter cloacae complex</taxon>
        <taxon>Enterobacter cloacae complex clade O</taxon>
    </lineage>
</organism>
<feature type="transmembrane region" description="Helical" evidence="1">
    <location>
        <begin position="83"/>
        <end position="101"/>
    </location>
</feature>
<feature type="transmembrane region" description="Helical" evidence="1">
    <location>
        <begin position="52"/>
        <end position="71"/>
    </location>
</feature>
<feature type="transmembrane region" description="Helical" evidence="1">
    <location>
        <begin position="381"/>
        <end position="401"/>
    </location>
</feature>
<protein>
    <submittedName>
        <fullName evidence="2">MFS transporter</fullName>
    </submittedName>
</protein>
<feature type="transmembrane region" description="Helical" evidence="1">
    <location>
        <begin position="227"/>
        <end position="247"/>
    </location>
</feature>
<feature type="transmembrane region" description="Helical" evidence="1">
    <location>
        <begin position="173"/>
        <end position="193"/>
    </location>
</feature>
<name>A0A0X4ENL3_9ENTR</name>
<dbReference type="Proteomes" id="UP000064715">
    <property type="component" value="Unassembled WGS sequence"/>
</dbReference>
<dbReference type="OrthoDB" id="9178670at2"/>
<evidence type="ECO:0000313" key="2">
    <source>
        <dbReference type="EMBL" id="KUQ83218.1"/>
    </source>
</evidence>
<proteinExistence type="predicted"/>
<dbReference type="EMBL" id="LRCR01000020">
    <property type="protein sequence ID" value="KUQ83218.1"/>
    <property type="molecule type" value="Genomic_DNA"/>
</dbReference>